<dbReference type="PANTHER" id="PTHR31234:SF65">
    <property type="entry name" value="LATE EMBRYOGENESIS ABUNDANT PROTEIN, LEA_2 SUBGROUP"/>
    <property type="match status" value="1"/>
</dbReference>
<evidence type="ECO:0000256" key="1">
    <source>
        <dbReference type="ARBA" id="ARBA00004167"/>
    </source>
</evidence>
<name>A0A176VVC3_MARPO</name>
<sequence>MGGDQRDENDDKGGGGGVHWCAILIGLIIVVAIIIVVLALTVFKVRDPEVTVNKLDLTSFSLTFSPSGPMLSFALNIDVTVKNRNHASFKYQASTAYLYYRSVNIGSAPIPAGKVGARSSTIIATQVTIDASAFIGNPNLSSDITAGVIPLLVTTSLPGKINVANIVKHHATSTANCQLSIFTQTATVGALICDYKFNRARKQRINALEEGIDSGFNCGHLWGHYPHDDALTGSDGLSRDECAHEGCGLSYLFLQRGQGRSKTAALRSRSGSALNPRLGLNLDSAPEEQRVDNLAAGEGLVHGRGGGPCTVIDPQSRVQHRVRSKSALHVILGRVRGSKRSGLGPAGTGEQSSSIQRGRQLEWPEEKRLISTSAAADAVGVGEC</sequence>
<keyword evidence="3 6" id="KW-1133">Transmembrane helix</keyword>
<keyword evidence="4 6" id="KW-0472">Membrane</keyword>
<reference evidence="8" key="1">
    <citation type="submission" date="2016-03" db="EMBL/GenBank/DDBJ databases">
        <title>Mechanisms controlling the formation of the plant cell surface in tip-growing cells are functionally conserved among land plants.</title>
        <authorList>
            <person name="Honkanen S."/>
            <person name="Jones V.A."/>
            <person name="Morieri G."/>
            <person name="Champion C."/>
            <person name="Hetherington A.J."/>
            <person name="Kelly S."/>
            <person name="Saint-Marcoux D."/>
            <person name="Proust H."/>
            <person name="Prescott H."/>
            <person name="Dolan L."/>
        </authorList>
    </citation>
    <scope>NUCLEOTIDE SEQUENCE [LARGE SCALE GENOMIC DNA]</scope>
    <source>
        <tissue evidence="8">Whole gametophyte</tissue>
    </source>
</reference>
<dbReference type="AlphaFoldDB" id="A0A176VVC3"/>
<dbReference type="PANTHER" id="PTHR31234">
    <property type="entry name" value="LATE EMBRYOGENESIS ABUNDANT (LEA) HYDROXYPROLINE-RICH GLYCOPROTEIN FAMILY"/>
    <property type="match status" value="1"/>
</dbReference>
<dbReference type="Gene3D" id="2.60.40.1820">
    <property type="match status" value="1"/>
</dbReference>
<feature type="domain" description="Late embryogenesis abundant protein LEA-2 subgroup" evidence="7">
    <location>
        <begin position="79"/>
        <end position="171"/>
    </location>
</feature>
<evidence type="ECO:0000313" key="9">
    <source>
        <dbReference type="Proteomes" id="UP000077202"/>
    </source>
</evidence>
<dbReference type="GO" id="GO:0098542">
    <property type="term" value="P:defense response to other organism"/>
    <property type="evidence" value="ECO:0007669"/>
    <property type="project" value="InterPro"/>
</dbReference>
<keyword evidence="9" id="KW-1185">Reference proteome</keyword>
<dbReference type="InterPro" id="IPR004864">
    <property type="entry name" value="LEA_2"/>
</dbReference>
<evidence type="ECO:0000256" key="4">
    <source>
        <dbReference type="ARBA" id="ARBA00023136"/>
    </source>
</evidence>
<accession>A0A176VVC3</accession>
<evidence type="ECO:0000256" key="5">
    <source>
        <dbReference type="SAM" id="MobiDB-lite"/>
    </source>
</evidence>
<dbReference type="Pfam" id="PF03168">
    <property type="entry name" value="LEA_2"/>
    <property type="match status" value="1"/>
</dbReference>
<dbReference type="InterPro" id="IPR044839">
    <property type="entry name" value="NDR1-like"/>
</dbReference>
<comment type="caution">
    <text evidence="8">The sequence shown here is derived from an EMBL/GenBank/DDBJ whole genome shotgun (WGS) entry which is preliminary data.</text>
</comment>
<protein>
    <recommendedName>
        <fullName evidence="7">Late embryogenesis abundant protein LEA-2 subgroup domain-containing protein</fullName>
    </recommendedName>
</protein>
<feature type="region of interest" description="Disordered" evidence="5">
    <location>
        <begin position="338"/>
        <end position="363"/>
    </location>
</feature>
<keyword evidence="2 6" id="KW-0812">Transmembrane</keyword>
<dbReference type="Proteomes" id="UP000077202">
    <property type="component" value="Unassembled WGS sequence"/>
</dbReference>
<gene>
    <name evidence="8" type="ORF">AXG93_2016s1120</name>
</gene>
<feature type="transmembrane region" description="Helical" evidence="6">
    <location>
        <begin position="17"/>
        <end position="43"/>
    </location>
</feature>
<evidence type="ECO:0000256" key="2">
    <source>
        <dbReference type="ARBA" id="ARBA00022692"/>
    </source>
</evidence>
<dbReference type="SUPFAM" id="SSF117070">
    <property type="entry name" value="LEA14-like"/>
    <property type="match status" value="1"/>
</dbReference>
<proteinExistence type="predicted"/>
<dbReference type="EMBL" id="LVLJ01002490">
    <property type="protein sequence ID" value="OAE24707.1"/>
    <property type="molecule type" value="Genomic_DNA"/>
</dbReference>
<evidence type="ECO:0000313" key="8">
    <source>
        <dbReference type="EMBL" id="OAE24707.1"/>
    </source>
</evidence>
<organism evidence="8 9">
    <name type="scientific">Marchantia polymorpha subsp. ruderalis</name>
    <dbReference type="NCBI Taxonomy" id="1480154"/>
    <lineage>
        <taxon>Eukaryota</taxon>
        <taxon>Viridiplantae</taxon>
        <taxon>Streptophyta</taxon>
        <taxon>Embryophyta</taxon>
        <taxon>Marchantiophyta</taxon>
        <taxon>Marchantiopsida</taxon>
        <taxon>Marchantiidae</taxon>
        <taxon>Marchantiales</taxon>
        <taxon>Marchantiaceae</taxon>
        <taxon>Marchantia</taxon>
    </lineage>
</organism>
<comment type="subcellular location">
    <subcellularLocation>
        <location evidence="1">Membrane</location>
        <topology evidence="1">Single-pass membrane protein</topology>
    </subcellularLocation>
</comment>
<evidence type="ECO:0000256" key="6">
    <source>
        <dbReference type="SAM" id="Phobius"/>
    </source>
</evidence>
<dbReference type="GO" id="GO:0016020">
    <property type="term" value="C:membrane"/>
    <property type="evidence" value="ECO:0007669"/>
    <property type="project" value="UniProtKB-SubCell"/>
</dbReference>
<evidence type="ECO:0000256" key="3">
    <source>
        <dbReference type="ARBA" id="ARBA00022989"/>
    </source>
</evidence>
<evidence type="ECO:0000259" key="7">
    <source>
        <dbReference type="Pfam" id="PF03168"/>
    </source>
</evidence>